<organism evidence="16 17">
    <name type="scientific">Fusobacterium ulcerans</name>
    <dbReference type="NCBI Taxonomy" id="861"/>
    <lineage>
        <taxon>Bacteria</taxon>
        <taxon>Fusobacteriati</taxon>
        <taxon>Fusobacteriota</taxon>
        <taxon>Fusobacteriia</taxon>
        <taxon>Fusobacteriales</taxon>
        <taxon>Fusobacteriaceae</taxon>
        <taxon>Fusobacterium</taxon>
    </lineage>
</organism>
<keyword evidence="10" id="KW-0067">ATP-binding</keyword>
<sequence>MKRKFILICFSIILTSTLIVGLIFNKMIKKNYIQSIFFNGISNSKLISVFLSENKNAHLYLYKLSQSFSKKTDFRVTFINEDGFPIADSNDNSIIFATLKDIPEFQRAKKGITSYRVVKNIPKKIKTIEIFTGAISLNNKPVIIMLSKDLLLFDAFKKETILIISLGITISGILSIILSIYFINRATKPIDLLIKATKDTAKGDFSNSILIESHDEIEELAENFNYMNFKINALLKDIQKKADNLQAIIDNLHEGIIVIDYSGKIILINNFAVKEFHLQNRHSDIFAYPELEFFNEYIKKSLASKKPLNNKIAKNKNTYQIKTNFMKDGSEQVIIIIQNITKLELVEELRREFVSNASHELKTPITIIGGFIETIKLGHFKDRKQLEYFIDIIDRETQRLNHLVNDLLQLSHIENSSKNEKNIYTISLLDSFNTITSLYKNIAIKKDITINTTVENITIISYISEEWLRTVVGNLIDNAIKYTEASTSINVKASVKNLKLTVSVEDFGRGIEKNELKKIFHRFYRVDKSRNSKIEGTGLGLSIVKNMILNMKGKIKVKSEINKGSTFTLIIDILEIKSKRLNS</sequence>
<evidence type="ECO:0000256" key="13">
    <source>
        <dbReference type="SAM" id="Phobius"/>
    </source>
</evidence>
<dbReference type="InterPro" id="IPR035965">
    <property type="entry name" value="PAS-like_dom_sf"/>
</dbReference>
<dbReference type="Proteomes" id="UP000249008">
    <property type="component" value="Chromosome 1"/>
</dbReference>
<evidence type="ECO:0000256" key="11">
    <source>
        <dbReference type="ARBA" id="ARBA00023012"/>
    </source>
</evidence>
<dbReference type="CDD" id="cd00075">
    <property type="entry name" value="HATPase"/>
    <property type="match status" value="1"/>
</dbReference>
<keyword evidence="9" id="KW-0418">Kinase</keyword>
<dbReference type="EC" id="2.7.13.3" evidence="4"/>
<dbReference type="InterPro" id="IPR003661">
    <property type="entry name" value="HisK_dim/P_dom"/>
</dbReference>
<comment type="subcellular location">
    <subcellularLocation>
        <location evidence="2">Cell membrane</location>
    </subcellularLocation>
    <subcellularLocation>
        <location evidence="3">Membrane raft</location>
        <topology evidence="3">Multi-pass membrane protein</topology>
    </subcellularLocation>
</comment>
<reference evidence="16 17" key="1">
    <citation type="submission" date="2018-06" db="EMBL/GenBank/DDBJ databases">
        <authorList>
            <consortium name="Pathogen Informatics"/>
            <person name="Doyle S."/>
        </authorList>
    </citation>
    <scope>NUCLEOTIDE SEQUENCE [LARGE SCALE GENOMIC DNA]</scope>
    <source>
        <strain evidence="16 17">NCTC12112</strain>
    </source>
</reference>
<dbReference type="InterPro" id="IPR004358">
    <property type="entry name" value="Sig_transdc_His_kin-like_C"/>
</dbReference>
<dbReference type="PANTHER" id="PTHR45453:SF1">
    <property type="entry name" value="PHOSPHATE REGULON SENSOR PROTEIN PHOR"/>
    <property type="match status" value="1"/>
</dbReference>
<evidence type="ECO:0000256" key="4">
    <source>
        <dbReference type="ARBA" id="ARBA00012438"/>
    </source>
</evidence>
<dbReference type="Gene3D" id="3.30.450.20">
    <property type="entry name" value="PAS domain"/>
    <property type="match status" value="1"/>
</dbReference>
<keyword evidence="8" id="KW-0547">Nucleotide-binding</keyword>
<evidence type="ECO:0000256" key="1">
    <source>
        <dbReference type="ARBA" id="ARBA00000085"/>
    </source>
</evidence>
<dbReference type="GO" id="GO:0005886">
    <property type="term" value="C:plasma membrane"/>
    <property type="evidence" value="ECO:0007669"/>
    <property type="project" value="UniProtKB-SubCell"/>
</dbReference>
<dbReference type="Gene3D" id="1.10.287.130">
    <property type="match status" value="1"/>
</dbReference>
<dbReference type="RefSeq" id="WP_005979364.1">
    <property type="nucleotide sequence ID" value="NZ_CABKNW010000004.1"/>
</dbReference>
<dbReference type="InterPro" id="IPR003594">
    <property type="entry name" value="HATPase_dom"/>
</dbReference>
<keyword evidence="5" id="KW-1003">Cell membrane</keyword>
<dbReference type="InterPro" id="IPR036890">
    <property type="entry name" value="HATPase_C_sf"/>
</dbReference>
<dbReference type="GO" id="GO:0000155">
    <property type="term" value="F:phosphorelay sensor kinase activity"/>
    <property type="evidence" value="ECO:0007669"/>
    <property type="project" value="InterPro"/>
</dbReference>
<feature type="transmembrane region" description="Helical" evidence="13">
    <location>
        <begin position="161"/>
        <end position="183"/>
    </location>
</feature>
<dbReference type="InterPro" id="IPR005467">
    <property type="entry name" value="His_kinase_dom"/>
</dbReference>
<dbReference type="SUPFAM" id="SSF55785">
    <property type="entry name" value="PYP-like sensor domain (PAS domain)"/>
    <property type="match status" value="1"/>
</dbReference>
<keyword evidence="7 16" id="KW-0808">Transferase</keyword>
<gene>
    <name evidence="16" type="primary">phoR_1</name>
    <name evidence="16" type="ORF">NCTC12112_00424</name>
</gene>
<evidence type="ECO:0000313" key="17">
    <source>
        <dbReference type="Proteomes" id="UP000249008"/>
    </source>
</evidence>
<comment type="catalytic activity">
    <reaction evidence="1">
        <text>ATP + protein L-histidine = ADP + protein N-phospho-L-histidine.</text>
        <dbReference type="EC" id="2.7.13.3"/>
    </reaction>
</comment>
<dbReference type="Pfam" id="PF00672">
    <property type="entry name" value="HAMP"/>
    <property type="match status" value="1"/>
</dbReference>
<dbReference type="SMART" id="SM00387">
    <property type="entry name" value="HATPase_c"/>
    <property type="match status" value="1"/>
</dbReference>
<dbReference type="EMBL" id="LS483487">
    <property type="protein sequence ID" value="SQJ00069.1"/>
    <property type="molecule type" value="Genomic_DNA"/>
</dbReference>
<dbReference type="KEGG" id="ful:C4N20_09350"/>
<keyword evidence="13" id="KW-1133">Transmembrane helix</keyword>
<evidence type="ECO:0000256" key="12">
    <source>
        <dbReference type="ARBA" id="ARBA00023136"/>
    </source>
</evidence>
<dbReference type="SUPFAM" id="SSF158472">
    <property type="entry name" value="HAMP domain-like"/>
    <property type="match status" value="1"/>
</dbReference>
<feature type="domain" description="Histidine kinase" evidence="14">
    <location>
        <begin position="356"/>
        <end position="575"/>
    </location>
</feature>
<dbReference type="CDD" id="cd00082">
    <property type="entry name" value="HisKA"/>
    <property type="match status" value="1"/>
</dbReference>
<dbReference type="SMART" id="SM00388">
    <property type="entry name" value="HisKA"/>
    <property type="match status" value="1"/>
</dbReference>
<evidence type="ECO:0000256" key="8">
    <source>
        <dbReference type="ARBA" id="ARBA00022741"/>
    </source>
</evidence>
<evidence type="ECO:0000256" key="10">
    <source>
        <dbReference type="ARBA" id="ARBA00022840"/>
    </source>
</evidence>
<evidence type="ECO:0000256" key="6">
    <source>
        <dbReference type="ARBA" id="ARBA00022553"/>
    </source>
</evidence>
<dbReference type="GeneID" id="78455016"/>
<evidence type="ECO:0000259" key="15">
    <source>
        <dbReference type="PROSITE" id="PS50885"/>
    </source>
</evidence>
<accession>A0AAX2JAE6</accession>
<dbReference type="Gene3D" id="6.10.340.10">
    <property type="match status" value="1"/>
</dbReference>
<dbReference type="Gene3D" id="3.30.565.10">
    <property type="entry name" value="Histidine kinase-like ATPase, C-terminal domain"/>
    <property type="match status" value="1"/>
</dbReference>
<evidence type="ECO:0000256" key="9">
    <source>
        <dbReference type="ARBA" id="ARBA00022777"/>
    </source>
</evidence>
<dbReference type="PANTHER" id="PTHR45453">
    <property type="entry name" value="PHOSPHATE REGULON SENSOR PROTEIN PHOR"/>
    <property type="match status" value="1"/>
</dbReference>
<dbReference type="SUPFAM" id="SSF55874">
    <property type="entry name" value="ATPase domain of HSP90 chaperone/DNA topoisomerase II/histidine kinase"/>
    <property type="match status" value="1"/>
</dbReference>
<protein>
    <recommendedName>
        <fullName evidence="4">histidine kinase</fullName>
        <ecNumber evidence="4">2.7.13.3</ecNumber>
    </recommendedName>
</protein>
<keyword evidence="6" id="KW-0597">Phosphoprotein</keyword>
<dbReference type="GO" id="GO:0004721">
    <property type="term" value="F:phosphoprotein phosphatase activity"/>
    <property type="evidence" value="ECO:0007669"/>
    <property type="project" value="TreeGrafter"/>
</dbReference>
<evidence type="ECO:0000313" key="16">
    <source>
        <dbReference type="EMBL" id="SQJ00069.1"/>
    </source>
</evidence>
<dbReference type="SUPFAM" id="SSF47384">
    <property type="entry name" value="Homodimeric domain of signal transducing histidine kinase"/>
    <property type="match status" value="1"/>
</dbReference>
<dbReference type="FunFam" id="1.10.287.130:FF:000001">
    <property type="entry name" value="Two-component sensor histidine kinase"/>
    <property type="match status" value="1"/>
</dbReference>
<keyword evidence="13" id="KW-0812">Transmembrane</keyword>
<dbReference type="GO" id="GO:0016036">
    <property type="term" value="P:cellular response to phosphate starvation"/>
    <property type="evidence" value="ECO:0007669"/>
    <property type="project" value="TreeGrafter"/>
</dbReference>
<dbReference type="InterPro" id="IPR050351">
    <property type="entry name" value="BphY/WalK/GraS-like"/>
</dbReference>
<feature type="domain" description="HAMP" evidence="15">
    <location>
        <begin position="184"/>
        <end position="236"/>
    </location>
</feature>
<keyword evidence="11" id="KW-0902">Two-component regulatory system</keyword>
<evidence type="ECO:0000256" key="7">
    <source>
        <dbReference type="ARBA" id="ARBA00022679"/>
    </source>
</evidence>
<evidence type="ECO:0000256" key="3">
    <source>
        <dbReference type="ARBA" id="ARBA00004314"/>
    </source>
</evidence>
<dbReference type="SMART" id="SM00304">
    <property type="entry name" value="HAMP"/>
    <property type="match status" value="1"/>
</dbReference>
<dbReference type="AlphaFoldDB" id="A0AAX2JAE6"/>
<evidence type="ECO:0000259" key="14">
    <source>
        <dbReference type="PROSITE" id="PS50109"/>
    </source>
</evidence>
<dbReference type="PROSITE" id="PS50109">
    <property type="entry name" value="HIS_KIN"/>
    <property type="match status" value="1"/>
</dbReference>
<dbReference type="FunFam" id="3.30.565.10:FF:000023">
    <property type="entry name" value="PAS domain-containing sensor histidine kinase"/>
    <property type="match status" value="1"/>
</dbReference>
<dbReference type="PROSITE" id="PS50885">
    <property type="entry name" value="HAMP"/>
    <property type="match status" value="1"/>
</dbReference>
<dbReference type="InterPro" id="IPR003660">
    <property type="entry name" value="HAMP_dom"/>
</dbReference>
<dbReference type="GO" id="GO:0045121">
    <property type="term" value="C:membrane raft"/>
    <property type="evidence" value="ECO:0007669"/>
    <property type="project" value="UniProtKB-SubCell"/>
</dbReference>
<evidence type="ECO:0000256" key="2">
    <source>
        <dbReference type="ARBA" id="ARBA00004236"/>
    </source>
</evidence>
<evidence type="ECO:0000256" key="5">
    <source>
        <dbReference type="ARBA" id="ARBA00022475"/>
    </source>
</evidence>
<dbReference type="CDD" id="cd06225">
    <property type="entry name" value="HAMP"/>
    <property type="match status" value="1"/>
</dbReference>
<dbReference type="Pfam" id="PF02518">
    <property type="entry name" value="HATPase_c"/>
    <property type="match status" value="1"/>
</dbReference>
<dbReference type="PRINTS" id="PR00344">
    <property type="entry name" value="BCTRLSENSOR"/>
</dbReference>
<name>A0AAX2JAE6_9FUSO</name>
<keyword evidence="12 13" id="KW-0472">Membrane</keyword>
<dbReference type="GO" id="GO:0005524">
    <property type="term" value="F:ATP binding"/>
    <property type="evidence" value="ECO:0007669"/>
    <property type="project" value="UniProtKB-KW"/>
</dbReference>
<proteinExistence type="predicted"/>
<dbReference type="Pfam" id="PF00512">
    <property type="entry name" value="HisKA"/>
    <property type="match status" value="1"/>
</dbReference>
<dbReference type="InterPro" id="IPR036097">
    <property type="entry name" value="HisK_dim/P_sf"/>
</dbReference>
<feature type="transmembrane region" description="Helical" evidence="13">
    <location>
        <begin position="6"/>
        <end position="24"/>
    </location>
</feature>